<feature type="transmembrane region" description="Helical" evidence="2">
    <location>
        <begin position="405"/>
        <end position="426"/>
    </location>
</feature>
<evidence type="ECO:0000256" key="2">
    <source>
        <dbReference type="SAM" id="Phobius"/>
    </source>
</evidence>
<dbReference type="PANTHER" id="PTHR11360:SF260">
    <property type="entry name" value="MFS DOMAIN-CONTAINING PROTEIN"/>
    <property type="match status" value="1"/>
</dbReference>
<keyword evidence="2" id="KW-0472">Membrane</keyword>
<comment type="caution">
    <text evidence="3">The sequence shown here is derived from an EMBL/GenBank/DDBJ whole genome shotgun (WGS) entry which is preliminary data.</text>
</comment>
<keyword evidence="2" id="KW-1133">Transmembrane helix</keyword>
<feature type="region of interest" description="Disordered" evidence="1">
    <location>
        <begin position="21"/>
        <end position="43"/>
    </location>
</feature>
<feature type="transmembrane region" description="Helical" evidence="2">
    <location>
        <begin position="118"/>
        <end position="139"/>
    </location>
</feature>
<dbReference type="InterPro" id="IPR050327">
    <property type="entry name" value="Proton-linked_MCT"/>
</dbReference>
<evidence type="ECO:0000256" key="1">
    <source>
        <dbReference type="SAM" id="MobiDB-lite"/>
    </source>
</evidence>
<dbReference type="GO" id="GO:0008028">
    <property type="term" value="F:monocarboxylic acid transmembrane transporter activity"/>
    <property type="evidence" value="ECO:0007669"/>
    <property type="project" value="TreeGrafter"/>
</dbReference>
<dbReference type="Gene3D" id="1.20.1250.20">
    <property type="entry name" value="MFS general substrate transporter like domains"/>
    <property type="match status" value="1"/>
</dbReference>
<feature type="transmembrane region" description="Helical" evidence="2">
    <location>
        <begin position="319"/>
        <end position="341"/>
    </location>
</feature>
<dbReference type="SUPFAM" id="SSF103473">
    <property type="entry name" value="MFS general substrate transporter"/>
    <property type="match status" value="1"/>
</dbReference>
<dbReference type="Proteomes" id="UP001487740">
    <property type="component" value="Unassembled WGS sequence"/>
</dbReference>
<feature type="transmembrane region" description="Helical" evidence="2">
    <location>
        <begin position="176"/>
        <end position="198"/>
    </location>
</feature>
<feature type="compositionally biased region" description="Acidic residues" evidence="1">
    <location>
        <begin position="33"/>
        <end position="43"/>
    </location>
</feature>
<dbReference type="EMBL" id="JARAKH010000048">
    <property type="protein sequence ID" value="KAK8376522.1"/>
    <property type="molecule type" value="Genomic_DNA"/>
</dbReference>
<dbReference type="PANTHER" id="PTHR11360">
    <property type="entry name" value="MONOCARBOXYLATE TRANSPORTER"/>
    <property type="match status" value="1"/>
</dbReference>
<gene>
    <name evidence="3" type="ORF">O3P69_009867</name>
</gene>
<feature type="transmembrane region" description="Helical" evidence="2">
    <location>
        <begin position="372"/>
        <end position="393"/>
    </location>
</feature>
<feature type="transmembrane region" description="Helical" evidence="2">
    <location>
        <begin position="240"/>
        <end position="261"/>
    </location>
</feature>
<feature type="transmembrane region" description="Helical" evidence="2">
    <location>
        <begin position="151"/>
        <end position="170"/>
    </location>
</feature>
<name>A0AAW0SQT6_SCYPA</name>
<accession>A0AAW0SQT6</accession>
<evidence type="ECO:0000313" key="3">
    <source>
        <dbReference type="EMBL" id="KAK8376522.1"/>
    </source>
</evidence>
<keyword evidence="4" id="KW-1185">Reference proteome</keyword>
<sequence length="477" mass="52526">MDKDLEAALLLHEDANAIQSWKQEKELEHKEDDQEDDEEEDEEYYEALSWEGKNWPVVLAGFVINALLSGGHGREQIGAAFRSDISSQRSVLQMLSPVGNNCFGMLFLPRLLELGLPPWLVTALGNVSLAVANLICLSATPLLHRWGCRRLLLLLGFVYSTAFTLAALAFSMPGPLAATAIVAGSLRELVFLVVQVAVSRCFERKRPLAIGVTAAGTSLNQIMGPPMIAFMQSRYSPRTMLLVISVLMLQICIAASLMPSGRGRGALLPVDHLAMVRRREVVLLCLVIAVISATMSVFWFTIPLALLSTGHNSREMVPYFSIPGLANFITRVVIGLLLCHLCRPTPLMRLCSTLSAVTISVWFWCERPFWRIVWLSLCGGCSGVTRVLISLVVLEAVGLQWQAEALSLISVTTGFATLLVGEVADLSRVLTGSYASKMYAMSAFLMLTQVLWEFVDVRASEPSSTHQRREKKPTDCR</sequence>
<dbReference type="AlphaFoldDB" id="A0AAW0SQT6"/>
<feature type="compositionally biased region" description="Basic and acidic residues" evidence="1">
    <location>
        <begin position="22"/>
        <end position="32"/>
    </location>
</feature>
<feature type="transmembrane region" description="Helical" evidence="2">
    <location>
        <begin position="281"/>
        <end position="307"/>
    </location>
</feature>
<dbReference type="InterPro" id="IPR011701">
    <property type="entry name" value="MFS"/>
</dbReference>
<protein>
    <submittedName>
        <fullName evidence="3">Uncharacterized protein</fullName>
    </submittedName>
</protein>
<evidence type="ECO:0000313" key="4">
    <source>
        <dbReference type="Proteomes" id="UP001487740"/>
    </source>
</evidence>
<dbReference type="InterPro" id="IPR036259">
    <property type="entry name" value="MFS_trans_sf"/>
</dbReference>
<reference evidence="3 4" key="1">
    <citation type="submission" date="2023-03" db="EMBL/GenBank/DDBJ databases">
        <title>High-quality genome of Scylla paramamosain provides insights in environmental adaptation.</title>
        <authorList>
            <person name="Zhang L."/>
        </authorList>
    </citation>
    <scope>NUCLEOTIDE SEQUENCE [LARGE SCALE GENOMIC DNA]</scope>
    <source>
        <strain evidence="3">LZ_2023a</strain>
        <tissue evidence="3">Muscle</tissue>
    </source>
</reference>
<organism evidence="3 4">
    <name type="scientific">Scylla paramamosain</name>
    <name type="common">Mud crab</name>
    <dbReference type="NCBI Taxonomy" id="85552"/>
    <lineage>
        <taxon>Eukaryota</taxon>
        <taxon>Metazoa</taxon>
        <taxon>Ecdysozoa</taxon>
        <taxon>Arthropoda</taxon>
        <taxon>Crustacea</taxon>
        <taxon>Multicrustacea</taxon>
        <taxon>Malacostraca</taxon>
        <taxon>Eumalacostraca</taxon>
        <taxon>Eucarida</taxon>
        <taxon>Decapoda</taxon>
        <taxon>Pleocyemata</taxon>
        <taxon>Brachyura</taxon>
        <taxon>Eubrachyura</taxon>
        <taxon>Portunoidea</taxon>
        <taxon>Portunidae</taxon>
        <taxon>Portuninae</taxon>
        <taxon>Scylla</taxon>
    </lineage>
</organism>
<dbReference type="Pfam" id="PF07690">
    <property type="entry name" value="MFS_1"/>
    <property type="match status" value="1"/>
</dbReference>
<proteinExistence type="predicted"/>
<keyword evidence="2" id="KW-0812">Transmembrane</keyword>